<keyword evidence="4 13" id="KW-0963">Cytoplasm</keyword>
<evidence type="ECO:0000256" key="13">
    <source>
        <dbReference type="HAMAP-Rule" id="MF_00113"/>
    </source>
</evidence>
<dbReference type="InterPro" id="IPR042118">
    <property type="entry name" value="QueA_dom1"/>
</dbReference>
<organism evidence="14 15">
    <name type="scientific">candidate division TA06 bacterium SM23_40</name>
    <dbReference type="NCBI Taxonomy" id="1703774"/>
    <lineage>
        <taxon>Bacteria</taxon>
        <taxon>Bacteria division TA06</taxon>
    </lineage>
</organism>
<dbReference type="NCBIfam" id="TIGR00113">
    <property type="entry name" value="queA"/>
    <property type="match status" value="1"/>
</dbReference>
<dbReference type="Gene3D" id="3.40.1780.10">
    <property type="entry name" value="QueA-like"/>
    <property type="match status" value="1"/>
</dbReference>
<evidence type="ECO:0000256" key="11">
    <source>
        <dbReference type="ARBA" id="ARBA00069325"/>
    </source>
</evidence>
<comment type="similarity">
    <text evidence="9 13">Belongs to the QueA family.</text>
</comment>
<reference evidence="14 15" key="1">
    <citation type="journal article" date="2015" name="Microbiome">
        <title>Genomic resolution of linkages in carbon, nitrogen, and sulfur cycling among widespread estuary sediment bacteria.</title>
        <authorList>
            <person name="Baker B.J."/>
            <person name="Lazar C.S."/>
            <person name="Teske A.P."/>
            <person name="Dick G.J."/>
        </authorList>
    </citation>
    <scope>NUCLEOTIDE SEQUENCE [LARGE SCALE GENOMIC DNA]</scope>
    <source>
        <strain evidence="14">SM23_40</strain>
    </source>
</reference>
<sequence>MRGRPEDYDYELPRELIAQYPSPRRSDARLLVVRRSDGTIEHRHFFDIGEYLDPGDVLVINETKVIAARLVGRRLPTGGTVEVLLVVESRPGVWDALVRPGRKMAVGTRVVFGDASASAPSGKSVVAEVVERLPSGLRRLRFETTVPLLTLLDEIGAVPLPPYIRRPPEEDDRQRYQTVYARVPGAVAAPTAGLHFTETVLSGLASQGVDVAKIVLHVGPGTFRPVRCDDLAEHKIEPEYYEIGDEAAAALERTRENGKRIVAVGTTVVRALESAVRAGERGWSVRAHAGWTDLFIYPPYRFRAVDALLTNFHLPRTTLLMLVAAFAGRDLVLRAYAEAVRLRYRFYSYGDAMLVS</sequence>
<gene>
    <name evidence="13" type="primary">queA</name>
    <name evidence="14" type="ORF">AMJ82_01350</name>
</gene>
<comment type="function">
    <text evidence="13">Transfers and isomerizes the ribose moiety from AdoMet to the 7-aminomethyl group of 7-deazaguanine (preQ1-tRNA) to give epoxyqueuosine (oQ-tRNA).</text>
</comment>
<protein>
    <recommendedName>
        <fullName evidence="11 13">S-adenosylmethionine:tRNA ribosyltransferase-isomerase</fullName>
        <ecNumber evidence="10 13">2.4.99.17</ecNumber>
    </recommendedName>
    <alternativeName>
        <fullName evidence="12 13">Queuosine biosynthesis protein QueA</fullName>
    </alternativeName>
</protein>
<dbReference type="NCBIfam" id="NF001140">
    <property type="entry name" value="PRK00147.1"/>
    <property type="match status" value="1"/>
</dbReference>
<evidence type="ECO:0000256" key="7">
    <source>
        <dbReference type="ARBA" id="ARBA00022785"/>
    </source>
</evidence>
<dbReference type="GO" id="GO:0005737">
    <property type="term" value="C:cytoplasm"/>
    <property type="evidence" value="ECO:0007669"/>
    <property type="project" value="UniProtKB-SubCell"/>
</dbReference>
<evidence type="ECO:0000313" key="15">
    <source>
        <dbReference type="Proteomes" id="UP000051717"/>
    </source>
</evidence>
<comment type="pathway">
    <text evidence="2 13">tRNA modification; tRNA-queuosine biosynthesis.</text>
</comment>
<evidence type="ECO:0000256" key="12">
    <source>
        <dbReference type="ARBA" id="ARBA00076160"/>
    </source>
</evidence>
<comment type="catalytic activity">
    <reaction evidence="8 13">
        <text>7-aminomethyl-7-carbaguanosine(34) in tRNA + S-adenosyl-L-methionine = epoxyqueuosine(34) in tRNA + adenine + L-methionine + 2 H(+)</text>
        <dbReference type="Rhea" id="RHEA:32155"/>
        <dbReference type="Rhea" id="RHEA-COMP:10342"/>
        <dbReference type="Rhea" id="RHEA-COMP:18582"/>
        <dbReference type="ChEBI" id="CHEBI:15378"/>
        <dbReference type="ChEBI" id="CHEBI:16708"/>
        <dbReference type="ChEBI" id="CHEBI:57844"/>
        <dbReference type="ChEBI" id="CHEBI:59789"/>
        <dbReference type="ChEBI" id="CHEBI:82833"/>
        <dbReference type="ChEBI" id="CHEBI:194443"/>
        <dbReference type="EC" id="2.4.99.17"/>
    </reaction>
</comment>
<comment type="subunit">
    <text evidence="3 13">Monomer.</text>
</comment>
<dbReference type="Proteomes" id="UP000051717">
    <property type="component" value="Unassembled WGS sequence"/>
</dbReference>
<keyword evidence="7 13" id="KW-0671">Queuosine biosynthesis</keyword>
<name>A0A0S8GE29_UNCT6</name>
<dbReference type="PATRIC" id="fig|1703774.3.peg.2483"/>
<dbReference type="SUPFAM" id="SSF111337">
    <property type="entry name" value="QueA-like"/>
    <property type="match status" value="1"/>
</dbReference>
<proteinExistence type="inferred from homology"/>
<comment type="caution">
    <text evidence="14">The sequence shown here is derived from an EMBL/GenBank/DDBJ whole genome shotgun (WGS) entry which is preliminary data.</text>
</comment>
<dbReference type="AlphaFoldDB" id="A0A0S8GE29"/>
<dbReference type="Gene3D" id="2.40.10.240">
    <property type="entry name" value="QueA-like"/>
    <property type="match status" value="1"/>
</dbReference>
<dbReference type="InterPro" id="IPR042119">
    <property type="entry name" value="QueA_dom2"/>
</dbReference>
<dbReference type="GO" id="GO:0051075">
    <property type="term" value="F:S-adenosylmethionine:tRNA ribosyltransferase-isomerase activity"/>
    <property type="evidence" value="ECO:0007669"/>
    <property type="project" value="UniProtKB-EC"/>
</dbReference>
<dbReference type="PANTHER" id="PTHR30307:SF0">
    <property type="entry name" value="S-ADENOSYLMETHIONINE:TRNA RIBOSYLTRANSFERASE-ISOMERASE"/>
    <property type="match status" value="1"/>
</dbReference>
<dbReference type="Pfam" id="PF02547">
    <property type="entry name" value="Queuosine_synth"/>
    <property type="match status" value="1"/>
</dbReference>
<evidence type="ECO:0000313" key="14">
    <source>
        <dbReference type="EMBL" id="KPK71285.1"/>
    </source>
</evidence>
<keyword evidence="6 13" id="KW-0949">S-adenosyl-L-methionine</keyword>
<dbReference type="InterPro" id="IPR036100">
    <property type="entry name" value="QueA_sf"/>
</dbReference>
<evidence type="ECO:0000256" key="5">
    <source>
        <dbReference type="ARBA" id="ARBA00022679"/>
    </source>
</evidence>
<evidence type="ECO:0000256" key="1">
    <source>
        <dbReference type="ARBA" id="ARBA00004496"/>
    </source>
</evidence>
<evidence type="ECO:0000256" key="2">
    <source>
        <dbReference type="ARBA" id="ARBA00004691"/>
    </source>
</evidence>
<dbReference type="FunFam" id="3.40.1780.10:FF:000001">
    <property type="entry name" value="S-adenosylmethionine:tRNA ribosyltransferase-isomerase"/>
    <property type="match status" value="1"/>
</dbReference>
<evidence type="ECO:0000256" key="4">
    <source>
        <dbReference type="ARBA" id="ARBA00022490"/>
    </source>
</evidence>
<comment type="subcellular location">
    <subcellularLocation>
        <location evidence="1 13">Cytoplasm</location>
    </subcellularLocation>
</comment>
<accession>A0A0S8GE29</accession>
<dbReference type="EC" id="2.4.99.17" evidence="10 13"/>
<keyword evidence="5 13" id="KW-0808">Transferase</keyword>
<keyword evidence="14" id="KW-0413">Isomerase</keyword>
<evidence type="ECO:0000256" key="8">
    <source>
        <dbReference type="ARBA" id="ARBA00052751"/>
    </source>
</evidence>
<evidence type="ECO:0000256" key="9">
    <source>
        <dbReference type="ARBA" id="ARBA00061210"/>
    </source>
</evidence>
<dbReference type="FunFam" id="2.40.10.240:FF:000002">
    <property type="entry name" value="S-adenosylmethionine:tRNA ribosyltransferase-isomerase"/>
    <property type="match status" value="1"/>
</dbReference>
<dbReference type="HAMAP" id="MF_00113">
    <property type="entry name" value="QueA"/>
    <property type="match status" value="1"/>
</dbReference>
<dbReference type="EMBL" id="LJUI01000005">
    <property type="protein sequence ID" value="KPK71285.1"/>
    <property type="molecule type" value="Genomic_DNA"/>
</dbReference>
<evidence type="ECO:0000256" key="10">
    <source>
        <dbReference type="ARBA" id="ARBA00066503"/>
    </source>
</evidence>
<dbReference type="GO" id="GO:0008616">
    <property type="term" value="P:tRNA queuosine(34) biosynthetic process"/>
    <property type="evidence" value="ECO:0007669"/>
    <property type="project" value="UniProtKB-UniRule"/>
</dbReference>
<dbReference type="InterPro" id="IPR003699">
    <property type="entry name" value="QueA"/>
</dbReference>
<dbReference type="UniPathway" id="UPA00392"/>
<evidence type="ECO:0000256" key="3">
    <source>
        <dbReference type="ARBA" id="ARBA00011245"/>
    </source>
</evidence>
<dbReference type="PANTHER" id="PTHR30307">
    <property type="entry name" value="S-ADENOSYLMETHIONINE:TRNA RIBOSYLTRANSFERASE-ISOMERASE"/>
    <property type="match status" value="1"/>
</dbReference>
<evidence type="ECO:0000256" key="6">
    <source>
        <dbReference type="ARBA" id="ARBA00022691"/>
    </source>
</evidence>